<reference evidence="1" key="1">
    <citation type="journal article" date="2018" name="DNA Res.">
        <title>Multiple hybrid de novo genome assembly of finger millet, an orphan allotetraploid crop.</title>
        <authorList>
            <person name="Hatakeyama M."/>
            <person name="Aluri S."/>
            <person name="Balachadran M.T."/>
            <person name="Sivarajan S.R."/>
            <person name="Patrignani A."/>
            <person name="Gruter S."/>
            <person name="Poveda L."/>
            <person name="Shimizu-Inatsugi R."/>
            <person name="Baeten J."/>
            <person name="Francoijs K.J."/>
            <person name="Nataraja K.N."/>
            <person name="Reddy Y.A.N."/>
            <person name="Phadnis S."/>
            <person name="Ravikumar R.L."/>
            <person name="Schlapbach R."/>
            <person name="Sreeman S.M."/>
            <person name="Shimizu K.K."/>
        </authorList>
    </citation>
    <scope>NUCLEOTIDE SEQUENCE</scope>
</reference>
<name>A0AAV5BQB9_ELECO</name>
<proteinExistence type="predicted"/>
<evidence type="ECO:0000313" key="2">
    <source>
        <dbReference type="Proteomes" id="UP001054889"/>
    </source>
</evidence>
<accession>A0AAV5BQB9</accession>
<sequence length="116" mass="13100">MSKNEQLPTASNSATAISLFFKEFNPSAVIDVWHCILEHHIAPAEDSARELIAGLHDFGRLIEVMNSAEEMIDMRIELPQSMIDNMKCAFCKAGRHQSFDHIARRLNCQVQINSLC</sequence>
<dbReference type="EMBL" id="BQKI01000002">
    <property type="protein sequence ID" value="GJM87818.1"/>
    <property type="molecule type" value="Genomic_DNA"/>
</dbReference>
<keyword evidence="2" id="KW-1185">Reference proteome</keyword>
<evidence type="ECO:0000313" key="1">
    <source>
        <dbReference type="EMBL" id="GJM87818.1"/>
    </source>
</evidence>
<dbReference type="AlphaFoldDB" id="A0AAV5BQB9"/>
<comment type="caution">
    <text evidence="1">The sequence shown here is derived from an EMBL/GenBank/DDBJ whole genome shotgun (WGS) entry which is preliminary data.</text>
</comment>
<reference evidence="1" key="2">
    <citation type="submission" date="2021-12" db="EMBL/GenBank/DDBJ databases">
        <title>Resequencing data analysis of finger millet.</title>
        <authorList>
            <person name="Hatakeyama M."/>
            <person name="Aluri S."/>
            <person name="Balachadran M.T."/>
            <person name="Sivarajan S.R."/>
            <person name="Poveda L."/>
            <person name="Shimizu-Inatsugi R."/>
            <person name="Schlapbach R."/>
            <person name="Sreeman S.M."/>
            <person name="Shimizu K.K."/>
        </authorList>
    </citation>
    <scope>NUCLEOTIDE SEQUENCE</scope>
</reference>
<dbReference type="Proteomes" id="UP001054889">
    <property type="component" value="Unassembled WGS sequence"/>
</dbReference>
<gene>
    <name evidence="1" type="primary">ga03811</name>
    <name evidence="1" type="ORF">PR202_ga03811</name>
</gene>
<protein>
    <submittedName>
        <fullName evidence="1">Uncharacterized protein</fullName>
    </submittedName>
</protein>
<organism evidence="1 2">
    <name type="scientific">Eleusine coracana subsp. coracana</name>
    <dbReference type="NCBI Taxonomy" id="191504"/>
    <lineage>
        <taxon>Eukaryota</taxon>
        <taxon>Viridiplantae</taxon>
        <taxon>Streptophyta</taxon>
        <taxon>Embryophyta</taxon>
        <taxon>Tracheophyta</taxon>
        <taxon>Spermatophyta</taxon>
        <taxon>Magnoliopsida</taxon>
        <taxon>Liliopsida</taxon>
        <taxon>Poales</taxon>
        <taxon>Poaceae</taxon>
        <taxon>PACMAD clade</taxon>
        <taxon>Chloridoideae</taxon>
        <taxon>Cynodonteae</taxon>
        <taxon>Eleusininae</taxon>
        <taxon>Eleusine</taxon>
    </lineage>
</organism>